<proteinExistence type="predicted"/>
<name>A0A643F757_IDEDE</name>
<keyword evidence="2" id="KW-0812">Transmembrane</keyword>
<protein>
    <submittedName>
        <fullName evidence="3">Uncharacterized protein</fullName>
    </submittedName>
</protein>
<dbReference type="OrthoDB" id="466272at2"/>
<gene>
    <name evidence="3" type="ORF">F7Q92_19780</name>
</gene>
<evidence type="ECO:0000313" key="4">
    <source>
        <dbReference type="Proteomes" id="UP000430120"/>
    </source>
</evidence>
<keyword evidence="4" id="KW-1185">Reference proteome</keyword>
<dbReference type="AlphaFoldDB" id="A0A643F757"/>
<keyword evidence="2" id="KW-0472">Membrane</keyword>
<comment type="caution">
    <text evidence="3">The sequence shown here is derived from an EMBL/GenBank/DDBJ whole genome shotgun (WGS) entry which is preliminary data.</text>
</comment>
<keyword evidence="2" id="KW-1133">Transmembrane helix</keyword>
<organism evidence="3 4">
    <name type="scientific">Ideonella dechloratans</name>
    <dbReference type="NCBI Taxonomy" id="36863"/>
    <lineage>
        <taxon>Bacteria</taxon>
        <taxon>Pseudomonadati</taxon>
        <taxon>Pseudomonadota</taxon>
        <taxon>Betaproteobacteria</taxon>
        <taxon>Burkholderiales</taxon>
        <taxon>Sphaerotilaceae</taxon>
        <taxon>Ideonella</taxon>
    </lineage>
</organism>
<sequence>MNLDATTFALEILNFAVLLWLLRRFLFKPVQAALAARAQAQQQQRDTLDARQQALDDRARALAAQEAAQASQREAAREALTQEIATLRSQRLAALDEELRAEREKAQARLLREARARQEQADRQLQARAAGFVGHYLKRLASPALEAALVELFLADLAARAEALAPELSPLGRAPGAEPPTVSSAFPLPEALRARIGAGLAMVLGEGVSPRWTEDPALLAGLNVHLPGHQLETSLRRGVDAFNSLDLPLERTAGTPAHTGKEA</sequence>
<dbReference type="Proteomes" id="UP000430120">
    <property type="component" value="Unassembled WGS sequence"/>
</dbReference>
<dbReference type="EMBL" id="VZPB01000077">
    <property type="protein sequence ID" value="KAB0574332.1"/>
    <property type="molecule type" value="Genomic_DNA"/>
</dbReference>
<dbReference type="RefSeq" id="WP_151125796.1">
    <property type="nucleotide sequence ID" value="NZ_CP088081.1"/>
</dbReference>
<keyword evidence="1" id="KW-0175">Coiled coil</keyword>
<evidence type="ECO:0000313" key="3">
    <source>
        <dbReference type="EMBL" id="KAB0574332.1"/>
    </source>
</evidence>
<feature type="coiled-coil region" evidence="1">
    <location>
        <begin position="70"/>
        <end position="121"/>
    </location>
</feature>
<feature type="transmembrane region" description="Helical" evidence="2">
    <location>
        <begin position="6"/>
        <end position="22"/>
    </location>
</feature>
<evidence type="ECO:0000256" key="2">
    <source>
        <dbReference type="SAM" id="Phobius"/>
    </source>
</evidence>
<reference evidence="3 4" key="1">
    <citation type="submission" date="2019-09" db="EMBL/GenBank/DDBJ databases">
        <title>Draft genome sequences of 48 bacterial type strains from the CCUG.</title>
        <authorList>
            <person name="Tunovic T."/>
            <person name="Pineiro-Iglesias B."/>
            <person name="Unosson C."/>
            <person name="Inganas E."/>
            <person name="Ohlen M."/>
            <person name="Cardew S."/>
            <person name="Jensie-Markopoulos S."/>
            <person name="Salva-Serra F."/>
            <person name="Jaen-Luchoro D."/>
            <person name="Karlsson R."/>
            <person name="Svensson-Stadler L."/>
            <person name="Chun J."/>
            <person name="Moore E."/>
        </authorList>
    </citation>
    <scope>NUCLEOTIDE SEQUENCE [LARGE SCALE GENOMIC DNA]</scope>
    <source>
        <strain evidence="3 4">CCUG 30977</strain>
    </source>
</reference>
<accession>A0A643F757</accession>
<evidence type="ECO:0000256" key="1">
    <source>
        <dbReference type="SAM" id="Coils"/>
    </source>
</evidence>